<gene>
    <name evidence="1" type="ORF">A374_04784</name>
</gene>
<evidence type="ECO:0000313" key="1">
    <source>
        <dbReference type="EMBL" id="EIT86861.1"/>
    </source>
</evidence>
<reference evidence="1 2" key="1">
    <citation type="journal article" date="2012" name="J. Bacteriol.">
        <title>Genome of Bacillus macauensis ZFHKF-1, a Long-Chain-Forming Bacterium.</title>
        <authorList>
            <person name="Cai L."/>
            <person name="Zhang T."/>
        </authorList>
    </citation>
    <scope>NUCLEOTIDE SEQUENCE [LARGE SCALE GENOMIC DNA]</scope>
    <source>
        <strain evidence="1 2">ZFHKF-1</strain>
    </source>
</reference>
<keyword evidence="2" id="KW-1185">Reference proteome</keyword>
<accession>I8J4X8</accession>
<dbReference type="AlphaFoldDB" id="I8J4X8"/>
<name>I8J4X8_9BACL</name>
<proteinExistence type="predicted"/>
<dbReference type="Proteomes" id="UP000004080">
    <property type="component" value="Unassembled WGS sequence"/>
</dbReference>
<evidence type="ECO:0000313" key="2">
    <source>
        <dbReference type="Proteomes" id="UP000004080"/>
    </source>
</evidence>
<protein>
    <recommendedName>
        <fullName evidence="3">YneQ</fullName>
    </recommendedName>
</protein>
<dbReference type="STRING" id="1196324.A374_04784"/>
<sequence length="107" mass="12555">MAFGITRHELQVWKNEVASGKVAFLTHYWQDDRFPECYTVTKVGCNNKEKLLKWGAQYGLKPEWIDDHPGLPHFDLLGERQVAILQQENEYEQLRKLIQRKKAGSLK</sequence>
<dbReference type="PATRIC" id="fig|1196324.3.peg.972"/>
<dbReference type="RefSeq" id="WP_007201056.1">
    <property type="nucleotide sequence ID" value="NZ_AKKV01000020.1"/>
</dbReference>
<dbReference type="eggNOG" id="ENOG5032S7S">
    <property type="taxonomic scope" value="Bacteria"/>
</dbReference>
<organism evidence="1 2">
    <name type="scientific">Fictibacillus macauensis ZFHKF-1</name>
    <dbReference type="NCBI Taxonomy" id="1196324"/>
    <lineage>
        <taxon>Bacteria</taxon>
        <taxon>Bacillati</taxon>
        <taxon>Bacillota</taxon>
        <taxon>Bacilli</taxon>
        <taxon>Bacillales</taxon>
        <taxon>Fictibacillaceae</taxon>
        <taxon>Fictibacillus</taxon>
    </lineage>
</organism>
<comment type="caution">
    <text evidence="1">The sequence shown here is derived from an EMBL/GenBank/DDBJ whole genome shotgun (WGS) entry which is preliminary data.</text>
</comment>
<dbReference type="EMBL" id="AKKV01000020">
    <property type="protein sequence ID" value="EIT86861.1"/>
    <property type="molecule type" value="Genomic_DNA"/>
</dbReference>
<evidence type="ECO:0008006" key="3">
    <source>
        <dbReference type="Google" id="ProtNLM"/>
    </source>
</evidence>
<dbReference type="OrthoDB" id="2361368at2"/>